<evidence type="ECO:0000313" key="3">
    <source>
        <dbReference type="EMBL" id="KAK2557250.1"/>
    </source>
</evidence>
<name>A0AAD9Q9K8_ACRCE</name>
<comment type="caution">
    <text evidence="3">The sequence shown here is derived from an EMBL/GenBank/DDBJ whole genome shotgun (WGS) entry which is preliminary data.</text>
</comment>
<evidence type="ECO:0000313" key="4">
    <source>
        <dbReference type="Proteomes" id="UP001249851"/>
    </source>
</evidence>
<dbReference type="Proteomes" id="UP001249851">
    <property type="component" value="Unassembled WGS sequence"/>
</dbReference>
<proteinExistence type="predicted"/>
<reference evidence="3" key="2">
    <citation type="journal article" date="2023" name="Science">
        <title>Genomic signatures of disease resistance in endangered staghorn corals.</title>
        <authorList>
            <person name="Vollmer S.V."/>
            <person name="Selwyn J.D."/>
            <person name="Despard B.A."/>
            <person name="Roesel C.L."/>
        </authorList>
    </citation>
    <scope>NUCLEOTIDE SEQUENCE</scope>
    <source>
        <strain evidence="3">K2</strain>
    </source>
</reference>
<protein>
    <submittedName>
        <fullName evidence="3">Katanin-interacting protein</fullName>
    </submittedName>
</protein>
<feature type="region of interest" description="Disordered" evidence="1">
    <location>
        <begin position="66"/>
        <end position="91"/>
    </location>
</feature>
<dbReference type="Pfam" id="PF14652">
    <property type="entry name" value="DUF4457"/>
    <property type="match status" value="1"/>
</dbReference>
<evidence type="ECO:0000259" key="2">
    <source>
        <dbReference type="Pfam" id="PF14652"/>
    </source>
</evidence>
<accession>A0AAD9Q9K8</accession>
<dbReference type="PANTHER" id="PTHR21534">
    <property type="entry name" value="KATANIN-INTERACTING PROTEIN"/>
    <property type="match status" value="1"/>
</dbReference>
<dbReference type="InterPro" id="IPR026704">
    <property type="entry name" value="KATNIP"/>
</dbReference>
<dbReference type="AlphaFoldDB" id="A0AAD9Q9K8"/>
<evidence type="ECO:0000256" key="1">
    <source>
        <dbReference type="SAM" id="MobiDB-lite"/>
    </source>
</evidence>
<dbReference type="EMBL" id="JARQWQ010000051">
    <property type="protein sequence ID" value="KAK2557250.1"/>
    <property type="molecule type" value="Genomic_DNA"/>
</dbReference>
<dbReference type="InterPro" id="IPR027859">
    <property type="entry name" value="KATNIP_dom"/>
</dbReference>
<keyword evidence="4" id="KW-1185">Reference proteome</keyword>
<sequence>MNVLDSYLCGKLRNYRAFGGDRNVQSYEEDEACAFIAVVMLIRQAINTKLFYCRQEIGDRPFTSAREQRTKNTKRTQEIIPESEEDGAPKPPVPVRFLEGRVLQLNFVSTWGDPYYLGLTGLEVLGPNSERIPLSYNMLTACPADLNDLPELIDGTNVTTSDEHMWLVPFTDGQDHLLTIDMGLNTPLVCLKFWNYNKSTDDSFRGAREVHVKLDDRIISPQEGFLLRKGQLLNCPGNVHFDHGQEIHLIKNPKENSASDVKTVDVERRSASKVNLKKLMPDYEPTLMPCGFVFQFQLFSSWGDPYYIGLNGLEFYDENGYQIRLTENNITAFPHSVNVLEGVKDDARTPDKLIDGINDTKDGRHMWLAPILPGIINFIYVVFDEPSTVSMVKVWNYSKTPMRGVQQFGLLVDDLLVYHGILPQVPSVTRGILPNLDIPIPHHTVLFTDQEQIALAEGKNVLSNKGGEQDIQLTNDKRVVSHYNEPKSTGKTVDPALRPKTSVLTFQKKR</sequence>
<gene>
    <name evidence="3" type="ORF">P5673_020740</name>
</gene>
<reference evidence="3" key="1">
    <citation type="journal article" date="2023" name="G3 (Bethesda)">
        <title>Whole genome assembly and annotation of the endangered Caribbean coral Acropora cervicornis.</title>
        <authorList>
            <person name="Selwyn J.D."/>
            <person name="Vollmer S.V."/>
        </authorList>
    </citation>
    <scope>NUCLEOTIDE SEQUENCE</scope>
    <source>
        <strain evidence="3">K2</strain>
    </source>
</reference>
<organism evidence="3 4">
    <name type="scientific">Acropora cervicornis</name>
    <name type="common">Staghorn coral</name>
    <dbReference type="NCBI Taxonomy" id="6130"/>
    <lineage>
        <taxon>Eukaryota</taxon>
        <taxon>Metazoa</taxon>
        <taxon>Cnidaria</taxon>
        <taxon>Anthozoa</taxon>
        <taxon>Hexacorallia</taxon>
        <taxon>Scleractinia</taxon>
        <taxon>Astrocoeniina</taxon>
        <taxon>Acroporidae</taxon>
        <taxon>Acropora</taxon>
    </lineage>
</organism>
<feature type="domain" description="KATNIP" evidence="2">
    <location>
        <begin position="105"/>
        <end position="425"/>
    </location>
</feature>
<dbReference type="PANTHER" id="PTHR21534:SF0">
    <property type="entry name" value="KATANIN-INTERACTING PROTEIN"/>
    <property type="match status" value="1"/>
</dbReference>